<sequence length="74" mass="8265">MGLFGFGRKHKKDQVLEGRDEETSTSDSEALKSQDKGVPTRLAKTGTHRTRMPLPSRRKPARPGRSQLMMNGLT</sequence>
<reference evidence="2 3" key="1">
    <citation type="journal article" date="2014" name="Appl. Environ. Microbiol.">
        <title>Genomic encyclopedia of type strains of the genus Bifidobacterium.</title>
        <authorList>
            <person name="Milani C."/>
            <person name="Lugli G.A."/>
            <person name="Duranti S."/>
            <person name="Turroni F."/>
            <person name="Bottacini F."/>
            <person name="Mangifesta M."/>
            <person name="Sanchez B."/>
            <person name="Viappiani A."/>
            <person name="Mancabelli L."/>
            <person name="Taminiau B."/>
            <person name="Delcenserie V."/>
            <person name="Barrangou R."/>
            <person name="Margolles A."/>
            <person name="van Sinderen D."/>
            <person name="Ventura M."/>
        </authorList>
    </citation>
    <scope>NUCLEOTIDE SEQUENCE [LARGE SCALE GENOMIC DNA]</scope>
    <source>
        <strain evidence="2 3">LMG 11587</strain>
    </source>
</reference>
<proteinExistence type="predicted"/>
<feature type="region of interest" description="Disordered" evidence="1">
    <location>
        <begin position="1"/>
        <end position="74"/>
    </location>
</feature>
<feature type="compositionally biased region" description="Basic residues" evidence="1">
    <location>
        <begin position="46"/>
        <end position="62"/>
    </location>
</feature>
<dbReference type="RefSeq" id="WP_041031338.1">
    <property type="nucleotide sequence ID" value="NZ_CP006018.1"/>
</dbReference>
<dbReference type="HOGENOM" id="CLU_2680300_0_0_11"/>
<evidence type="ECO:0000313" key="2">
    <source>
        <dbReference type="EMBL" id="AIC91735.1"/>
    </source>
</evidence>
<evidence type="ECO:0000256" key="1">
    <source>
        <dbReference type="SAM" id="MobiDB-lite"/>
    </source>
</evidence>
<organism evidence="2 3">
    <name type="scientific">Bifidobacterium [indicum] DSM 20214 = LMG 11587</name>
    <dbReference type="NCBI Taxonomy" id="1341694"/>
    <lineage>
        <taxon>Bacteria</taxon>
        <taxon>Bacillati</taxon>
        <taxon>Actinomycetota</taxon>
        <taxon>Actinomycetes</taxon>
        <taxon>Bifidobacteriales</taxon>
        <taxon>Bifidobacteriaceae</taxon>
        <taxon>Bifidobacterium</taxon>
    </lineage>
</organism>
<feature type="compositionally biased region" description="Basic and acidic residues" evidence="1">
    <location>
        <begin position="13"/>
        <end position="22"/>
    </location>
</feature>
<keyword evidence="3" id="KW-1185">Reference proteome</keyword>
<gene>
    <name evidence="2" type="ORF">BINDI_0454</name>
</gene>
<protein>
    <submittedName>
        <fullName evidence="2">Uncharacterized protein</fullName>
    </submittedName>
</protein>
<name>A0A087VTM4_9BIFI</name>
<dbReference type="Proteomes" id="UP000028569">
    <property type="component" value="Chromosome"/>
</dbReference>
<evidence type="ECO:0000313" key="3">
    <source>
        <dbReference type="Proteomes" id="UP000028569"/>
    </source>
</evidence>
<dbReference type="KEGG" id="bii:BINDI_0454"/>
<accession>A0A087VTM4</accession>
<dbReference type="AlphaFoldDB" id="A0A087VTM4"/>
<dbReference type="EMBL" id="CP006018">
    <property type="protein sequence ID" value="AIC91735.1"/>
    <property type="molecule type" value="Genomic_DNA"/>
</dbReference>